<feature type="region of interest" description="Disordered" evidence="8">
    <location>
        <begin position="1963"/>
        <end position="2022"/>
    </location>
</feature>
<dbReference type="GO" id="GO:0050660">
    <property type="term" value="F:flavin adenine dinucleotide binding"/>
    <property type="evidence" value="ECO:0007669"/>
    <property type="project" value="InterPro"/>
</dbReference>
<dbReference type="InterPro" id="IPR050982">
    <property type="entry name" value="Auxin_biosynth/cation_transpt"/>
</dbReference>
<feature type="region of interest" description="Disordered" evidence="8">
    <location>
        <begin position="2170"/>
        <end position="2191"/>
    </location>
</feature>
<comment type="cofactor">
    <cofactor evidence="6">
        <name>FAD</name>
        <dbReference type="ChEBI" id="CHEBI:57692"/>
    </cofactor>
</comment>
<dbReference type="Gene3D" id="3.50.50.60">
    <property type="entry name" value="FAD/NAD(P)-binding domain"/>
    <property type="match status" value="5"/>
</dbReference>
<feature type="region of interest" description="Disordered" evidence="8">
    <location>
        <begin position="556"/>
        <end position="605"/>
    </location>
</feature>
<dbReference type="Pfam" id="PF13450">
    <property type="entry name" value="NAD_binding_8"/>
    <property type="match status" value="1"/>
</dbReference>
<organism evidence="9 10">
    <name type="scientific">Astrephomene gubernaculifera</name>
    <dbReference type="NCBI Taxonomy" id="47775"/>
    <lineage>
        <taxon>Eukaryota</taxon>
        <taxon>Viridiplantae</taxon>
        <taxon>Chlorophyta</taxon>
        <taxon>core chlorophytes</taxon>
        <taxon>Chlorophyceae</taxon>
        <taxon>CS clade</taxon>
        <taxon>Chlamydomonadales</taxon>
        <taxon>Astrephomenaceae</taxon>
        <taxon>Astrephomene</taxon>
    </lineage>
</organism>
<feature type="compositionally biased region" description="Pro residues" evidence="8">
    <location>
        <begin position="921"/>
        <end position="938"/>
    </location>
</feature>
<protein>
    <recommendedName>
        <fullName evidence="6">Flavin-containing monooxygenase</fullName>
        <ecNumber evidence="6">1.-.-.-</ecNumber>
    </recommendedName>
</protein>
<accession>A0AAD3DLE6</accession>
<feature type="compositionally biased region" description="Low complexity" evidence="8">
    <location>
        <begin position="1766"/>
        <end position="1807"/>
    </location>
</feature>
<feature type="region of interest" description="Disordered" evidence="8">
    <location>
        <begin position="1766"/>
        <end position="1810"/>
    </location>
</feature>
<feature type="region of interest" description="Disordered" evidence="8">
    <location>
        <begin position="2082"/>
        <end position="2120"/>
    </location>
</feature>
<evidence type="ECO:0000256" key="2">
    <source>
        <dbReference type="ARBA" id="ARBA00022630"/>
    </source>
</evidence>
<feature type="compositionally biased region" description="Gly residues" evidence="8">
    <location>
        <begin position="2871"/>
        <end position="2881"/>
    </location>
</feature>
<reference evidence="9 10" key="1">
    <citation type="journal article" date="2021" name="Sci. Rep.">
        <title>Genome sequencing of the multicellular alga Astrephomene provides insights into convergent evolution of germ-soma differentiation.</title>
        <authorList>
            <person name="Yamashita S."/>
            <person name="Yamamoto K."/>
            <person name="Matsuzaki R."/>
            <person name="Suzuki S."/>
            <person name="Yamaguchi H."/>
            <person name="Hirooka S."/>
            <person name="Minakuchi Y."/>
            <person name="Miyagishima S."/>
            <person name="Kawachi M."/>
            <person name="Toyoda A."/>
            <person name="Nozaki H."/>
        </authorList>
    </citation>
    <scope>NUCLEOTIDE SEQUENCE [LARGE SCALE GENOMIC DNA]</scope>
    <source>
        <strain evidence="9 10">NIES-4017</strain>
    </source>
</reference>
<feature type="region of interest" description="Disordered" evidence="8">
    <location>
        <begin position="772"/>
        <end position="809"/>
    </location>
</feature>
<feature type="compositionally biased region" description="Polar residues" evidence="8">
    <location>
        <begin position="906"/>
        <end position="918"/>
    </location>
</feature>
<feature type="compositionally biased region" description="Low complexity" evidence="8">
    <location>
        <begin position="576"/>
        <end position="589"/>
    </location>
</feature>
<feature type="compositionally biased region" description="Basic residues" evidence="8">
    <location>
        <begin position="2010"/>
        <end position="2019"/>
    </location>
</feature>
<feature type="compositionally biased region" description="Gly residues" evidence="8">
    <location>
        <begin position="2174"/>
        <end position="2190"/>
    </location>
</feature>
<dbReference type="PANTHER" id="PTHR43539:SF78">
    <property type="entry name" value="FLAVIN-CONTAINING MONOOXYGENASE"/>
    <property type="match status" value="1"/>
</dbReference>
<dbReference type="GO" id="GO:0103075">
    <property type="term" value="F:indole-3-pyruvate monooxygenase activity"/>
    <property type="evidence" value="ECO:0007669"/>
    <property type="project" value="UniProtKB-EC"/>
</dbReference>
<feature type="compositionally biased region" description="Low complexity" evidence="8">
    <location>
        <begin position="837"/>
        <end position="848"/>
    </location>
</feature>
<evidence type="ECO:0000256" key="6">
    <source>
        <dbReference type="RuleBase" id="RU361177"/>
    </source>
</evidence>
<dbReference type="GO" id="GO:0004499">
    <property type="term" value="F:N,N-dimethylaniline monooxygenase activity"/>
    <property type="evidence" value="ECO:0007669"/>
    <property type="project" value="InterPro"/>
</dbReference>
<name>A0AAD3DLE6_9CHLO</name>
<feature type="region of interest" description="Disordered" evidence="8">
    <location>
        <begin position="2287"/>
        <end position="2320"/>
    </location>
</feature>
<feature type="compositionally biased region" description="Basic and acidic residues" evidence="8">
    <location>
        <begin position="590"/>
        <end position="604"/>
    </location>
</feature>
<feature type="compositionally biased region" description="Low complexity" evidence="8">
    <location>
        <begin position="1208"/>
        <end position="1227"/>
    </location>
</feature>
<sequence length="2960" mass="297853">MDATNRPSTRPAKSSVIVGAGVTGLVCARALLEAGVSVVVVEAAPDLFPGRAAWRFSADLVNKYPDLEQLFSLPEHLPPAGASPEALHRYLLGFVERFNLRQHIIFSCKLEHAQVGEDGRWAIVCSDLLDPQRLHRLTSDFLVISAGACLAPAVPQLPGASDFSGVRCHCRDLRDRDAGPLVAGQHVVVAGDDKAAVDCARQAAAAGAASVTLLYHQPHWPLPTKLLGRALPHLAYSRCLPWLLLPPYYTAGRAARGCSAALAPLRRLFWWRLERRLSRKHGLDEATRPPVSLLRDMFYSVQAGAEKENWVGVLQGSSVRLVRGDISRLGPDFLVLKDGTTLPATVLVHCTPYTRNYTVFDPELQASLGVRKDGLHLYRSMVPPAVPSLAFLGCETSSPYSWLTTSLQSHWVAALVSGRLELPSMRHMKADVYLQRRWRRHAFPPQHNRGSLIQWYSQAYHDQLMRDMGLTTRVKPSTGCLPLHSMFGTHTPADYRTLFNPDLAAAAGAARNAPAVRRSPPRTSAGTHAVRSSPAADLASASVTIMRSALSITAAGGGDGSVRGASSSAVRQRQFPGSSGDTPPTTTHPGLDRHRSAESFRRQSVDTSRVAIAHVSVTSNASRLQMLLASRTSLPIGGDGADGEVDADALNLLTSVPSVTIPKGIRGAMQTAGSCGGGIGSTAAAPTVSPPPSALQRRVSSVGGSRLGSMRGSVMGAAIAAAAAMTASGAGGSFTGRGSSSYTPFSPVAVLAYGDEHSSRHCSAASHCEIEPLVSPRQPPPSAPRVPTSASEGAGGGGGGGGAPAASLTLPFSGSAKRAAERDARTAEWRAVAAAAAAAGPRGVPRVAQGPLPPQLRSTGAEGAPCEAPPTSPLGQGMEVTSVFATTAEAPSSELGGSLLPLSASEQSPFGASGSLFTHPQPHPQPPAAQPHPRPAPPQFSQSQPQLPTASSTQPQLQPHQPPHSTPCMDLKDSLRTQQLTSSSQNDPLTSLASEPAGGFSGTRLMTHLNSTPSTGGSMGSGVHVRLGQVAAAGFATATASAGAAATAAAAAPASTSGDALAAAGGAAAVRTGTAAAATGPHSRPSSAAASRLMKGPFSASSSTVAVGGPAMALGGSASVGQWPSSPLRLRTTEAAAAGGGGGNTSSLLPSSSVMGRSGRVCSVGARPRDISSMLPPELLQGYEVLTPGELSVRRQAGVPPSQLQQHAVQLVVQQQQQQQQQQPQYAHHSHHHHHPQQPQQQHLHHQHTDPLGMSGGIASSGLPGHIALLRMEASEDYDAGGLGMGSVGGVGGGVGGAAASGALASVSGSMAGGGGGGLLVMSHTRSTPSAVLMAARANLMPRVSMNGMRGTLSQRPSQLGMRPAASSACLLSEAAAAAAAAGAGAGAGSVLPSFASQDRQTGAGVGQAAAAPAATAIPAMPSASSACSSTYIVTAAHVSGANVGGSAGSGGLVSTGMASGVAAGGGGGGGGDGGGGVGSSTIRKPRRNSSVVFGNMLGNEEFVELLLAAGNNDGRPEGVIEVCESRSMLGLPLEDQSLASTSVAAAMAAAAASAGGSRSGGSAAAAASVHRPRSALFNVTSGNVAAAAGGSDGSAGLGSSDVSGMVPPSPSVMLPVSPMQTKPNFSAANLHLAAAANAAIAAAASHGGRPVSRGRSPFNSLAGYATAMSAGLVDVAVGDGGGGGATHGSNSWALRRGGDSPRRAALASSSGALALRQSGSQASLASHHHLQPAHQNSQHVPAHHHTSGHPLSPLQRQVVPNRLQHYTQQHQQHQQREGQQPQAQYQHQEPLMSQQQQQQHGHQQQGLAHAGSGGYFVLVPELDMQQGELQGELVTAANVSPDRTQQSTRQGTQSQPAVNAASVSAAQTHIPGGGGGGGGGGESMGLILDGSTALAASLEAVLATLNASRCSVGAGGGVGRGATCSGSVVMEEAFNSSPALAARVHPPPPSLRSKTSVPTLLESCDGDTTEGTTRGGTADGASGSVLSYGGTTVTPREGATSDAGAVKAAAKRGPRRNMSKQNIVRGWNNLKAAFGFGSGGGGSRVGSAAAPAVVGVNGATTGQYGANAVHAAAGQRTPASTTEMSYGSLSPTPGATSRVPTSHGVSVSGGCAVDDSTDDVRMPPSRYGSMGAPTTSGAGVSAAGPVSASPFESLRVPSSSYVPQTILRRKSTLGGGGGSTGVMPGGGAFGSSLSRKNSSLGAGAPSSLLGLNSSLSRTDVEAAESQEASRLALSSKGAAEAMAPSAATAASQPGTAAVAAVTAADRDSRSGAIAEVVAAAAAAPAAGCGSGVDEDAAVGRGGSSTAARRRSGADYFGGGVDGGTELDARDDAGTSTGAAVAAAGGQHLRLPHRHASSQALAVGAAAAFLAASAAESAEADPAACSLPRPPEPTLLTEPSAGVAAAAACHSTPPGAADALGRSLIRSRSSHTMQQQQRQQQELEQQQRLLGLQLLQQLQQADIQRTATQQHVVQQRQAVQQQQQQHQPQQPQHVQLVSGRAAMLEMPAQVRMQALPRAPGRKSLSRDSSLQALQAAMTQSQQHHPHHPPLPQHLQQQQQLQHDAASRSRSAQGYRAQPLGGVPVEQSSASASPLSPNSPPPPFAAEQGHHQGEVRTSASTAARAKGPPRRRHSLLRAIFSPGGSMTAGGSGGGGGGCNDGFGAALPAGVSATPAGVAPQAASPAAAVLPLRPARRLPKRVASELPMSIRGAASGDPVGSHWRSMLGAAGGGTGNPHANPGGWTGGSSLGMAGGAGEGHGGGGGGSAATTCAAPFDGGSPPHLVATGAARRHVIPRRDSVIGMLLAEMAEDTGGPPADVSPGVHAHYSSGMGSCMSHLFDPHAPEGILAWERPPAWNEEGSDGRAAAATAGSTGGGGSGGCEEGYERRTLARNSSARAQWHMAAAVLPSVMLGRIPTVTTGTGTGHTMPPPQHAAASAAAAQMEAMAWGNAAPAFDRSAFP</sequence>
<evidence type="ECO:0000256" key="1">
    <source>
        <dbReference type="ARBA" id="ARBA00009183"/>
    </source>
</evidence>
<feature type="region of interest" description="Disordered" evidence="8">
    <location>
        <begin position="837"/>
        <end position="877"/>
    </location>
</feature>
<keyword evidence="4 6" id="KW-0560">Oxidoreductase</keyword>
<keyword evidence="10" id="KW-1185">Reference proteome</keyword>
<evidence type="ECO:0000256" key="5">
    <source>
        <dbReference type="ARBA" id="ARBA00047707"/>
    </source>
</evidence>
<feature type="compositionally biased region" description="Low complexity" evidence="8">
    <location>
        <begin position="1844"/>
        <end position="1856"/>
    </location>
</feature>
<dbReference type="GO" id="GO:0050661">
    <property type="term" value="F:NADP binding"/>
    <property type="evidence" value="ECO:0007669"/>
    <property type="project" value="InterPro"/>
</dbReference>
<comment type="catalytic activity">
    <reaction evidence="5">
        <text>indole-3-pyruvate + NADPH + O2 + H(+) = (indol-3-yl)acetate + CO2 + NADP(+) + H2O</text>
        <dbReference type="Rhea" id="RHEA:34331"/>
        <dbReference type="ChEBI" id="CHEBI:15377"/>
        <dbReference type="ChEBI" id="CHEBI:15378"/>
        <dbReference type="ChEBI" id="CHEBI:15379"/>
        <dbReference type="ChEBI" id="CHEBI:16526"/>
        <dbReference type="ChEBI" id="CHEBI:17640"/>
        <dbReference type="ChEBI" id="CHEBI:30854"/>
        <dbReference type="ChEBI" id="CHEBI:57783"/>
        <dbReference type="ChEBI" id="CHEBI:58349"/>
        <dbReference type="EC" id="1.14.13.168"/>
    </reaction>
</comment>
<feature type="compositionally biased region" description="Polar residues" evidence="8">
    <location>
        <begin position="2082"/>
        <end position="2106"/>
    </location>
</feature>
<gene>
    <name evidence="9" type="ORF">Agub_g3527</name>
</gene>
<dbReference type="EC" id="1.-.-.-" evidence="6"/>
<feature type="compositionally biased region" description="Gly residues" evidence="8">
    <location>
        <begin position="793"/>
        <end position="803"/>
    </location>
</feature>
<proteinExistence type="inferred from homology"/>
<evidence type="ECO:0000313" key="10">
    <source>
        <dbReference type="Proteomes" id="UP001054857"/>
    </source>
</evidence>
<evidence type="ECO:0000313" key="9">
    <source>
        <dbReference type="EMBL" id="GFR42597.1"/>
    </source>
</evidence>
<dbReference type="SUPFAM" id="SSF51905">
    <property type="entry name" value="FAD/NAD(P)-binding domain"/>
    <property type="match status" value="1"/>
</dbReference>
<evidence type="ECO:0000256" key="3">
    <source>
        <dbReference type="ARBA" id="ARBA00022827"/>
    </source>
</evidence>
<feature type="compositionally biased region" description="Low complexity" evidence="8">
    <location>
        <begin position="1704"/>
        <end position="1721"/>
    </location>
</feature>
<feature type="compositionally biased region" description="Low complexity" evidence="8">
    <location>
        <begin position="939"/>
        <end position="959"/>
    </location>
</feature>
<feature type="region of interest" description="Disordered" evidence="8">
    <location>
        <begin position="1208"/>
        <end position="1258"/>
    </location>
</feature>
<feature type="compositionally biased region" description="Low complexity" evidence="8">
    <location>
        <begin position="2552"/>
        <end position="2562"/>
    </location>
</feature>
<keyword evidence="3 6" id="KW-0274">FAD</keyword>
<feature type="compositionally biased region" description="Low complexity" evidence="8">
    <location>
        <begin position="893"/>
        <end position="905"/>
    </location>
</feature>
<feature type="region of interest" description="Disordered" evidence="8">
    <location>
        <begin position="1136"/>
        <end position="1157"/>
    </location>
</feature>
<feature type="compositionally biased region" description="Low complexity" evidence="8">
    <location>
        <begin position="976"/>
        <end position="985"/>
    </location>
</feature>
<dbReference type="EMBL" id="BMAR01000003">
    <property type="protein sequence ID" value="GFR42597.1"/>
    <property type="molecule type" value="Genomic_DNA"/>
</dbReference>
<feature type="region of interest" description="Disordered" evidence="8">
    <location>
        <begin position="893"/>
        <end position="1020"/>
    </location>
</feature>
<feature type="coiled-coil region" evidence="7">
    <location>
        <begin position="2426"/>
        <end position="2453"/>
    </location>
</feature>
<feature type="region of interest" description="Disordered" evidence="8">
    <location>
        <begin position="510"/>
        <end position="537"/>
    </location>
</feature>
<feature type="compositionally biased region" description="Polar residues" evidence="8">
    <location>
        <begin position="2526"/>
        <end position="2540"/>
    </location>
</feature>
<evidence type="ECO:0000256" key="4">
    <source>
        <dbReference type="ARBA" id="ARBA00023002"/>
    </source>
</evidence>
<feature type="compositionally biased region" description="Gly residues" evidence="8">
    <location>
        <begin position="2741"/>
        <end position="2765"/>
    </location>
</feature>
<comment type="similarity">
    <text evidence="1 6">Belongs to the FMO family.</text>
</comment>
<dbReference type="Pfam" id="PF00743">
    <property type="entry name" value="FMO-like"/>
    <property type="match status" value="1"/>
</dbReference>
<keyword evidence="7" id="KW-0175">Coiled coil</keyword>
<dbReference type="InterPro" id="IPR036188">
    <property type="entry name" value="FAD/NAD-bd_sf"/>
</dbReference>
<feature type="region of interest" description="Disordered" evidence="8">
    <location>
        <begin position="2515"/>
        <end position="2630"/>
    </location>
</feature>
<feature type="region of interest" description="Disordered" evidence="8">
    <location>
        <begin position="1685"/>
        <end position="1754"/>
    </location>
</feature>
<evidence type="ECO:0000256" key="8">
    <source>
        <dbReference type="SAM" id="MobiDB-lite"/>
    </source>
</evidence>
<keyword evidence="6" id="KW-0503">Monooxygenase</keyword>
<dbReference type="PANTHER" id="PTHR43539">
    <property type="entry name" value="FLAVIN-BINDING MONOOXYGENASE-LIKE PROTEIN (AFU_ORTHOLOGUE AFUA_4G09220)"/>
    <property type="match status" value="1"/>
</dbReference>
<feature type="region of interest" description="Disordered" evidence="8">
    <location>
        <begin position="2854"/>
        <end position="2883"/>
    </location>
</feature>
<comment type="caution">
    <text evidence="9">The sequence shown here is derived from an EMBL/GenBank/DDBJ whole genome shotgun (WGS) entry which is preliminary data.</text>
</comment>
<dbReference type="InterPro" id="IPR020946">
    <property type="entry name" value="Flavin_mOase-like"/>
</dbReference>
<keyword evidence="2 6" id="KW-0285">Flavoprotein</keyword>
<feature type="region of interest" description="Disordered" evidence="8">
    <location>
        <begin position="1840"/>
        <end position="1879"/>
    </location>
</feature>
<dbReference type="Proteomes" id="UP001054857">
    <property type="component" value="Unassembled WGS sequence"/>
</dbReference>
<feature type="compositionally biased region" description="Polar residues" evidence="8">
    <location>
        <begin position="1145"/>
        <end position="1155"/>
    </location>
</feature>
<evidence type="ECO:0000256" key="7">
    <source>
        <dbReference type="SAM" id="Coils"/>
    </source>
</evidence>
<feature type="region of interest" description="Disordered" evidence="8">
    <location>
        <begin position="2707"/>
        <end position="2765"/>
    </location>
</feature>